<evidence type="ECO:0000313" key="10">
    <source>
        <dbReference type="EMBL" id="KAL2869520.1"/>
    </source>
</evidence>
<dbReference type="SMART" id="SM00724">
    <property type="entry name" value="TLC"/>
    <property type="match status" value="1"/>
</dbReference>
<reference evidence="10 11" key="1">
    <citation type="submission" date="2024-07" db="EMBL/GenBank/DDBJ databases">
        <title>Section-level genome sequencing and comparative genomics of Aspergillus sections Usti and Cavernicolus.</title>
        <authorList>
            <consortium name="Lawrence Berkeley National Laboratory"/>
            <person name="Nybo J.L."/>
            <person name="Vesth T.C."/>
            <person name="Theobald S."/>
            <person name="Frisvad J.C."/>
            <person name="Larsen T.O."/>
            <person name="Kjaerboelling I."/>
            <person name="Rothschild-Mancinelli K."/>
            <person name="Lyhne E.K."/>
            <person name="Kogle M.E."/>
            <person name="Barry K."/>
            <person name="Clum A."/>
            <person name="Na H."/>
            <person name="Ledsgaard L."/>
            <person name="Lin J."/>
            <person name="Lipzen A."/>
            <person name="Kuo A."/>
            <person name="Riley R."/>
            <person name="Mondo S."/>
            <person name="Labutti K."/>
            <person name="Haridas S."/>
            <person name="Pangalinan J."/>
            <person name="Salamov A.A."/>
            <person name="Simmons B.A."/>
            <person name="Magnuson J.K."/>
            <person name="Chen J."/>
            <person name="Drula E."/>
            <person name="Henrissat B."/>
            <person name="Wiebenga A."/>
            <person name="Lubbers R.J."/>
            <person name="Gomes A.C."/>
            <person name="Macurrencykelacurrency M.R."/>
            <person name="Stajich J."/>
            <person name="Grigoriev I.V."/>
            <person name="Mortensen U.H."/>
            <person name="De Vries R.P."/>
            <person name="Baker S.E."/>
            <person name="Andersen M.R."/>
        </authorList>
    </citation>
    <scope>NUCLEOTIDE SEQUENCE [LARGE SCALE GENOMIC DNA]</scope>
    <source>
        <strain evidence="10 11">CBS 449.75</strain>
    </source>
</reference>
<feature type="transmembrane region" description="Helical" evidence="8">
    <location>
        <begin position="239"/>
        <end position="263"/>
    </location>
</feature>
<comment type="subcellular location">
    <subcellularLocation>
        <location evidence="1">Membrane</location>
        <topology evidence="1">Multi-pass membrane protein</topology>
    </subcellularLocation>
</comment>
<feature type="domain" description="TLC" evidence="9">
    <location>
        <begin position="103"/>
        <end position="344"/>
    </location>
</feature>
<comment type="similarity">
    <text evidence="2">Belongs to the sphingosine N-acyltransferase family.</text>
</comment>
<evidence type="ECO:0000256" key="2">
    <source>
        <dbReference type="ARBA" id="ARBA00009808"/>
    </source>
</evidence>
<keyword evidence="5 6" id="KW-0472">Membrane</keyword>
<dbReference type="RefSeq" id="XP_070888499.1">
    <property type="nucleotide sequence ID" value="XM_071028544.1"/>
</dbReference>
<evidence type="ECO:0000256" key="7">
    <source>
        <dbReference type="SAM" id="MobiDB-lite"/>
    </source>
</evidence>
<evidence type="ECO:0000256" key="4">
    <source>
        <dbReference type="ARBA" id="ARBA00022989"/>
    </source>
</evidence>
<dbReference type="PROSITE" id="PS50922">
    <property type="entry name" value="TLC"/>
    <property type="match status" value="1"/>
</dbReference>
<dbReference type="PANTHER" id="PTHR12560:SF0">
    <property type="entry name" value="LD18904P"/>
    <property type="match status" value="1"/>
</dbReference>
<dbReference type="PANTHER" id="PTHR12560">
    <property type="entry name" value="LONGEVITY ASSURANCE FACTOR 1 LAG1"/>
    <property type="match status" value="1"/>
</dbReference>
<dbReference type="Proteomes" id="UP001610432">
    <property type="component" value="Unassembled WGS sequence"/>
</dbReference>
<sequence length="448" mass="51059">MPYKQGSGASRLFHWLVSPQDGLSLVILAVALLAHLCIPAARENTSGFFLISHYNPETQRYAIGRNDASFLAFCVILFTALRAILIKYLLGPLARRCSIFRPRDVTRFSEQAWLLCYYTVFWTLGLYIYCTSKYFLDQREMFSDWPTRELPGLTKCYILGQWAFWIQQLIIVNIEERRKDHWQMVAHHLVTLLLIYTSYVLHLTRVANVILILMDVVDLLFPLAKCLKYAGFSTLRDTMFGIFMLAWFLARHVLYCITMYGIFMHMPREIRVGCYHGSQDTSPTPLPLPAHGWTHMLQPFWNPGGTICYSDSIRVWFLGALGFLQLLTVMWFVLIVRVAVRVVKGFGADDIRSGDEDEGDADADADVHDEEKPEDEAGVSGKDDGRDIECKNVPLQTGVGAVERETYCRPSRGRVAVNRGPAPSSVSLSGQHYRKEHLGRIGCEKKQE</sequence>
<feature type="transmembrane region" description="Helical" evidence="8">
    <location>
        <begin position="315"/>
        <end position="336"/>
    </location>
</feature>
<comment type="caution">
    <text evidence="10">The sequence shown here is derived from an EMBL/GenBank/DDBJ whole genome shotgun (WGS) entry which is preliminary data.</text>
</comment>
<organism evidence="10 11">
    <name type="scientific">Aspergillus lucknowensis</name>
    <dbReference type="NCBI Taxonomy" id="176173"/>
    <lineage>
        <taxon>Eukaryota</taxon>
        <taxon>Fungi</taxon>
        <taxon>Dikarya</taxon>
        <taxon>Ascomycota</taxon>
        <taxon>Pezizomycotina</taxon>
        <taxon>Eurotiomycetes</taxon>
        <taxon>Eurotiomycetidae</taxon>
        <taxon>Eurotiales</taxon>
        <taxon>Aspergillaceae</taxon>
        <taxon>Aspergillus</taxon>
        <taxon>Aspergillus subgen. Nidulantes</taxon>
    </lineage>
</organism>
<evidence type="ECO:0000259" key="9">
    <source>
        <dbReference type="PROSITE" id="PS50922"/>
    </source>
</evidence>
<feature type="region of interest" description="Disordered" evidence="7">
    <location>
        <begin position="414"/>
        <end position="448"/>
    </location>
</feature>
<evidence type="ECO:0000256" key="5">
    <source>
        <dbReference type="ARBA" id="ARBA00023136"/>
    </source>
</evidence>
<feature type="transmembrane region" description="Helical" evidence="8">
    <location>
        <begin position="111"/>
        <end position="130"/>
    </location>
</feature>
<name>A0ABR4LYD3_9EURO</name>
<protein>
    <submittedName>
        <fullName evidence="10">Longevity assurance proteins LAG1/LAC1</fullName>
    </submittedName>
</protein>
<evidence type="ECO:0000256" key="6">
    <source>
        <dbReference type="PROSITE-ProRule" id="PRU00205"/>
    </source>
</evidence>
<accession>A0ABR4LYD3</accession>
<feature type="transmembrane region" description="Helical" evidence="8">
    <location>
        <begin position="21"/>
        <end position="41"/>
    </location>
</feature>
<feature type="transmembrane region" description="Helical" evidence="8">
    <location>
        <begin position="150"/>
        <end position="172"/>
    </location>
</feature>
<dbReference type="InterPro" id="IPR016439">
    <property type="entry name" value="Lag1/Lac1-like"/>
</dbReference>
<gene>
    <name evidence="10" type="ORF">BJX67DRAFT_347512</name>
</gene>
<dbReference type="GeneID" id="98143616"/>
<dbReference type="Pfam" id="PF03798">
    <property type="entry name" value="TRAM_LAG1_CLN8"/>
    <property type="match status" value="1"/>
</dbReference>
<feature type="transmembrane region" description="Helical" evidence="8">
    <location>
        <begin position="70"/>
        <end position="90"/>
    </location>
</feature>
<evidence type="ECO:0000256" key="3">
    <source>
        <dbReference type="ARBA" id="ARBA00022692"/>
    </source>
</evidence>
<evidence type="ECO:0000313" key="11">
    <source>
        <dbReference type="Proteomes" id="UP001610432"/>
    </source>
</evidence>
<feature type="compositionally biased region" description="Basic and acidic residues" evidence="7">
    <location>
        <begin position="381"/>
        <end position="390"/>
    </location>
</feature>
<evidence type="ECO:0000256" key="8">
    <source>
        <dbReference type="SAM" id="Phobius"/>
    </source>
</evidence>
<dbReference type="EMBL" id="JBFXLQ010000009">
    <property type="protein sequence ID" value="KAL2869520.1"/>
    <property type="molecule type" value="Genomic_DNA"/>
</dbReference>
<feature type="compositionally biased region" description="Acidic residues" evidence="7">
    <location>
        <begin position="355"/>
        <end position="364"/>
    </location>
</feature>
<proteinExistence type="inferred from homology"/>
<keyword evidence="11" id="KW-1185">Reference proteome</keyword>
<feature type="compositionally biased region" description="Basic and acidic residues" evidence="7">
    <location>
        <begin position="436"/>
        <end position="448"/>
    </location>
</feature>
<feature type="region of interest" description="Disordered" evidence="7">
    <location>
        <begin position="351"/>
        <end position="391"/>
    </location>
</feature>
<dbReference type="InterPro" id="IPR006634">
    <property type="entry name" value="TLC-dom"/>
</dbReference>
<keyword evidence="3 6" id="KW-0812">Transmembrane</keyword>
<keyword evidence="4 8" id="KW-1133">Transmembrane helix</keyword>
<evidence type="ECO:0000256" key="1">
    <source>
        <dbReference type="ARBA" id="ARBA00004141"/>
    </source>
</evidence>